<dbReference type="STRING" id="697329.Rumal_3142"/>
<name>E6UF80_RUMA7</name>
<dbReference type="HOGENOM" id="CLU_1676555_0_0_9"/>
<evidence type="ECO:0000313" key="1">
    <source>
        <dbReference type="EMBL" id="ADU23607.1"/>
    </source>
</evidence>
<gene>
    <name evidence="1" type="ordered locus">Rumal_3142</name>
</gene>
<dbReference type="KEGG" id="ral:Rumal_3142"/>
<dbReference type="AlphaFoldDB" id="E6UF80"/>
<accession>E6UF80</accession>
<reference evidence="1 2" key="1">
    <citation type="journal article" date="2011" name="J. Bacteriol.">
        <title>Complete genome of the cellulolytic ruminal bacterium Ruminococcus albus 7.</title>
        <authorList>
            <person name="Suen G."/>
            <person name="Stevenson D.M."/>
            <person name="Bruce D.C."/>
            <person name="Chertkov O."/>
            <person name="Copeland A."/>
            <person name="Cheng J.F."/>
            <person name="Detter C."/>
            <person name="Detter J.C."/>
            <person name="Goodwin L.A."/>
            <person name="Han C.S."/>
            <person name="Hauser L.J."/>
            <person name="Ivanova N.N."/>
            <person name="Kyrpides N.C."/>
            <person name="Land M.L."/>
            <person name="Lapidus A."/>
            <person name="Lucas S."/>
            <person name="Ovchinnikova G."/>
            <person name="Pitluck S."/>
            <person name="Tapia R."/>
            <person name="Woyke T."/>
            <person name="Boyum J."/>
            <person name="Mead D."/>
            <person name="Weimer P.J."/>
        </authorList>
    </citation>
    <scope>NUCLEOTIDE SEQUENCE [LARGE SCALE GENOMIC DNA]</scope>
    <source>
        <strain evidence="2">ATCC 27210 / DSM 20455 / JCM 14654 / NCDO 2250 / 7</strain>
    </source>
</reference>
<dbReference type="EMBL" id="CP002403">
    <property type="protein sequence ID" value="ADU23607.1"/>
    <property type="molecule type" value="Genomic_DNA"/>
</dbReference>
<organism evidence="1 2">
    <name type="scientific">Ruminococcus albus (strain ATCC 27210 / DSM 20455 / JCM 14654 / NCDO 2250 / 7)</name>
    <dbReference type="NCBI Taxonomy" id="697329"/>
    <lineage>
        <taxon>Bacteria</taxon>
        <taxon>Bacillati</taxon>
        <taxon>Bacillota</taxon>
        <taxon>Clostridia</taxon>
        <taxon>Eubacteriales</taxon>
        <taxon>Oscillospiraceae</taxon>
        <taxon>Ruminococcus</taxon>
    </lineage>
</organism>
<protein>
    <submittedName>
        <fullName evidence="1">Uncharacterized protein</fullName>
    </submittedName>
</protein>
<proteinExistence type="predicted"/>
<evidence type="ECO:0000313" key="2">
    <source>
        <dbReference type="Proteomes" id="UP000006919"/>
    </source>
</evidence>
<dbReference type="Proteomes" id="UP000006919">
    <property type="component" value="Chromosome"/>
</dbReference>
<dbReference type="RefSeq" id="WP_013499714.1">
    <property type="nucleotide sequence ID" value="NC_014833.1"/>
</dbReference>
<sequence length="157" mass="18125">MSEERQLSFRFCPICGGELITGRMDFPISNDDLFGRTYHRIGNGYYDISNSYYHIEGRYLWEWRPDETEGYISAPEEDDSDADDFYENPLDQDELYKIKAFAGGLPILEKYGETEKSEVFCEVDCRETLPIIAGYCEICGKVFPELDVSKFNDNGTI</sequence>